<keyword evidence="4" id="KW-1185">Reference proteome</keyword>
<evidence type="ECO:0000313" key="4">
    <source>
        <dbReference type="Proteomes" id="UP001160625"/>
    </source>
</evidence>
<dbReference type="PRINTS" id="PR00081">
    <property type="entry name" value="GDHRDH"/>
</dbReference>
<dbReference type="InterPro" id="IPR036291">
    <property type="entry name" value="NAD(P)-bd_dom_sf"/>
</dbReference>
<evidence type="ECO:0000256" key="1">
    <source>
        <dbReference type="ARBA" id="ARBA00006484"/>
    </source>
</evidence>
<dbReference type="EMBL" id="JARYGZ010000001">
    <property type="protein sequence ID" value="MDH7637456.1"/>
    <property type="molecule type" value="Genomic_DNA"/>
</dbReference>
<sequence length="252" mass="26029">MSGRIEGKVALVTGGASGLGEAIVRRFVAEGAKVVIADIDATQGEALAAELGDAASFVRLDVTSEPAWLDALAEAGQRHGHLDVLVNNAGITTLGSIEALSLDGFRNMLDIDLIGVFLGCKHAIPLMKGRNASVINMASMCGIRANADLVGYNAAKAAVTMLTKSVALHYAREGYGMRCNSVHPGATHTPILDKVMAQAPDPQALYAGWVSGHPVGRLGKPEEIAAVCLYLATDESGFATGGEFVVDGGSSL</sequence>
<dbReference type="PROSITE" id="PS00061">
    <property type="entry name" value="ADH_SHORT"/>
    <property type="match status" value="1"/>
</dbReference>
<dbReference type="PRINTS" id="PR00080">
    <property type="entry name" value="SDRFAMILY"/>
</dbReference>
<dbReference type="EC" id="1.1.1.47" evidence="3"/>
<reference evidence="3" key="1">
    <citation type="submission" date="2023-04" db="EMBL/GenBank/DDBJ databases">
        <title>Sphingomonas sp. MAHUQ-71 isolated from rice field.</title>
        <authorList>
            <person name="Huq M.A."/>
        </authorList>
    </citation>
    <scope>NUCLEOTIDE SEQUENCE</scope>
    <source>
        <strain evidence="3">MAHUQ-71</strain>
    </source>
</reference>
<dbReference type="SUPFAM" id="SSF51735">
    <property type="entry name" value="NAD(P)-binding Rossmann-fold domains"/>
    <property type="match status" value="1"/>
</dbReference>
<gene>
    <name evidence="3" type="ORF">QGN17_01810</name>
</gene>
<dbReference type="Proteomes" id="UP001160625">
    <property type="component" value="Unassembled WGS sequence"/>
</dbReference>
<accession>A0ABT6MWU5</accession>
<dbReference type="InterPro" id="IPR020904">
    <property type="entry name" value="Sc_DH/Rdtase_CS"/>
</dbReference>
<comment type="similarity">
    <text evidence="1">Belongs to the short-chain dehydrogenases/reductases (SDR) family.</text>
</comment>
<keyword evidence="2 3" id="KW-0560">Oxidoreductase</keyword>
<evidence type="ECO:0000256" key="2">
    <source>
        <dbReference type="ARBA" id="ARBA00023002"/>
    </source>
</evidence>
<dbReference type="InterPro" id="IPR002347">
    <property type="entry name" value="SDR_fam"/>
</dbReference>
<dbReference type="Pfam" id="PF13561">
    <property type="entry name" value="adh_short_C2"/>
    <property type="match status" value="1"/>
</dbReference>
<dbReference type="GO" id="GO:0047936">
    <property type="term" value="F:glucose 1-dehydrogenase [NAD(P)+] activity"/>
    <property type="evidence" value="ECO:0007669"/>
    <property type="project" value="UniProtKB-EC"/>
</dbReference>
<proteinExistence type="inferred from homology"/>
<name>A0ABT6MWU5_9SPHN</name>
<dbReference type="Gene3D" id="3.40.50.720">
    <property type="entry name" value="NAD(P)-binding Rossmann-like Domain"/>
    <property type="match status" value="1"/>
</dbReference>
<dbReference type="NCBIfam" id="NF005559">
    <property type="entry name" value="PRK07231.1"/>
    <property type="match status" value="1"/>
</dbReference>
<dbReference type="PANTHER" id="PTHR43180">
    <property type="entry name" value="3-OXOACYL-(ACYL-CARRIER-PROTEIN) REDUCTASE (AFU_ORTHOLOGUE AFUA_6G11210)"/>
    <property type="match status" value="1"/>
</dbReference>
<dbReference type="PANTHER" id="PTHR43180:SF66">
    <property type="entry name" value="SHORT-CHAIN DEHYDROGENASE_REDUCTASE FAMILY PROTEIN"/>
    <property type="match status" value="1"/>
</dbReference>
<organism evidence="3 4">
    <name type="scientific">Sphingomonas oryzagri</name>
    <dbReference type="NCBI Taxonomy" id="3042314"/>
    <lineage>
        <taxon>Bacteria</taxon>
        <taxon>Pseudomonadati</taxon>
        <taxon>Pseudomonadota</taxon>
        <taxon>Alphaproteobacteria</taxon>
        <taxon>Sphingomonadales</taxon>
        <taxon>Sphingomonadaceae</taxon>
        <taxon>Sphingomonas</taxon>
    </lineage>
</organism>
<dbReference type="RefSeq" id="WP_281042808.1">
    <property type="nucleotide sequence ID" value="NZ_JARYGZ010000001.1"/>
</dbReference>
<protein>
    <submittedName>
        <fullName evidence="3">Glucose 1-dehydrogenase</fullName>
        <ecNumber evidence="3">1.1.1.47</ecNumber>
    </submittedName>
</protein>
<comment type="caution">
    <text evidence="3">The sequence shown here is derived from an EMBL/GenBank/DDBJ whole genome shotgun (WGS) entry which is preliminary data.</text>
</comment>
<evidence type="ECO:0000313" key="3">
    <source>
        <dbReference type="EMBL" id="MDH7637456.1"/>
    </source>
</evidence>